<name>A0A2A4G3M3_9FLAO</name>
<accession>A0A2A4G3M3</accession>
<dbReference type="Gene3D" id="3.40.1440.10">
    <property type="entry name" value="GIY-YIG endonuclease"/>
    <property type="match status" value="1"/>
</dbReference>
<organism evidence="2 3">
    <name type="scientific">Sediminicola luteus</name>
    <dbReference type="NCBI Taxonomy" id="319238"/>
    <lineage>
        <taxon>Bacteria</taxon>
        <taxon>Pseudomonadati</taxon>
        <taxon>Bacteroidota</taxon>
        <taxon>Flavobacteriia</taxon>
        <taxon>Flavobacteriales</taxon>
        <taxon>Flavobacteriaceae</taxon>
        <taxon>Sediminicola</taxon>
    </lineage>
</organism>
<protein>
    <recommendedName>
        <fullName evidence="1">GIY-YIG domain-containing protein</fullName>
    </recommendedName>
</protein>
<proteinExistence type="predicted"/>
<dbReference type="InterPro" id="IPR000305">
    <property type="entry name" value="GIY-YIG_endonuc"/>
</dbReference>
<evidence type="ECO:0000313" key="2">
    <source>
        <dbReference type="EMBL" id="PCE63031.1"/>
    </source>
</evidence>
<gene>
    <name evidence="2" type="ORF">B7P33_17305</name>
</gene>
<feature type="domain" description="GIY-YIG" evidence="1">
    <location>
        <begin position="45"/>
        <end position="72"/>
    </location>
</feature>
<evidence type="ECO:0000259" key="1">
    <source>
        <dbReference type="Pfam" id="PF01541"/>
    </source>
</evidence>
<dbReference type="EMBL" id="NBWU01000007">
    <property type="protein sequence ID" value="PCE63031.1"/>
    <property type="molecule type" value="Genomic_DNA"/>
</dbReference>
<reference evidence="2 3" key="1">
    <citation type="submission" date="2017-04" db="EMBL/GenBank/DDBJ databases">
        <title>A new member of the family Flavobacteriaceae isolated from ascidians.</title>
        <authorList>
            <person name="Chen L."/>
        </authorList>
    </citation>
    <scope>NUCLEOTIDE SEQUENCE [LARGE SCALE GENOMIC DNA]</scope>
    <source>
        <strain evidence="2 3">HQA918</strain>
    </source>
</reference>
<keyword evidence="3" id="KW-1185">Reference proteome</keyword>
<dbReference type="Proteomes" id="UP000219559">
    <property type="component" value="Unassembled WGS sequence"/>
</dbReference>
<dbReference type="AlphaFoldDB" id="A0A2A4G3M3"/>
<evidence type="ECO:0000313" key="3">
    <source>
        <dbReference type="Proteomes" id="UP000219559"/>
    </source>
</evidence>
<dbReference type="InterPro" id="IPR035901">
    <property type="entry name" value="GIY-YIG_endonuc_sf"/>
</dbReference>
<comment type="caution">
    <text evidence="2">The sequence shown here is derived from an EMBL/GenBank/DDBJ whole genome shotgun (WGS) entry which is preliminary data.</text>
</comment>
<sequence>MLFFEIIKNAILESGRQEVTGSTPVFSTKSTDNFGAFFVYVPMDYFVYIIYSQTLDRYYIGHCQNIQERIQRLN</sequence>
<dbReference type="Pfam" id="PF01541">
    <property type="entry name" value="GIY-YIG"/>
    <property type="match status" value="1"/>
</dbReference>